<dbReference type="InterPro" id="IPR024822">
    <property type="entry name" value="Coilin"/>
</dbReference>
<dbReference type="KEGG" id="cgob:115011596"/>
<dbReference type="Pfam" id="PF23086">
    <property type="entry name" value="Tudor_Coilin"/>
    <property type="match status" value="1"/>
</dbReference>
<dbReference type="GO" id="GO:0015030">
    <property type="term" value="C:Cajal body"/>
    <property type="evidence" value="ECO:0007669"/>
    <property type="project" value="TreeGrafter"/>
</dbReference>
<dbReference type="GeneID" id="115011596"/>
<feature type="compositionally biased region" description="Gly residues" evidence="1">
    <location>
        <begin position="376"/>
        <end position="388"/>
    </location>
</feature>
<keyword evidence="4" id="KW-1185">Reference proteome</keyword>
<feature type="compositionally biased region" description="Low complexity" evidence="1">
    <location>
        <begin position="193"/>
        <end position="219"/>
    </location>
</feature>
<evidence type="ECO:0000259" key="3">
    <source>
        <dbReference type="Pfam" id="PF23086"/>
    </source>
</evidence>
<dbReference type="GO" id="GO:0030620">
    <property type="term" value="F:U2 snRNA binding"/>
    <property type="evidence" value="ECO:0007669"/>
    <property type="project" value="TreeGrafter"/>
</dbReference>
<dbReference type="Pfam" id="PF15862">
    <property type="entry name" value="Coilin_N"/>
    <property type="match status" value="1"/>
</dbReference>
<accession>A0A6J2Q4E4</accession>
<dbReference type="PANTHER" id="PTHR15197">
    <property type="entry name" value="COILIN P80"/>
    <property type="match status" value="1"/>
</dbReference>
<dbReference type="RefSeq" id="XP_029292581.1">
    <property type="nucleotide sequence ID" value="XM_029436721.1"/>
</dbReference>
<feature type="region of interest" description="Disordered" evidence="1">
    <location>
        <begin position="97"/>
        <end position="330"/>
    </location>
</feature>
<protein>
    <submittedName>
        <fullName evidence="5">Coilin</fullName>
    </submittedName>
</protein>
<sequence>MLMAAHGNNFIRVRLHFDYPPPAVVDCRMCWLLVDLNTCRVVADLESLIREKFEFSRRSILNLFIQDCYLPHTESVHVVRDDDSLRVKVDCLAQVNGHSSRPDAASEKCRKRQRPTEEDGPGEDGVSVEWKKKKRKNKSEESLQRDTKQASGDESNTKSQRKPTDKKKKRKKAELTPKPAASPKKKPASVEQPVKSAKKPPVAKAKTQDVSSDSSCSSSENDKAPKKPAAKKTLPKIPSSTPAASKTPPTTKPPQTKSHAPSSSSSESTSSDEAPAVKNLPKNTHITSTTPKGRISDNIKSQQALPALQSTNGAQKQAASAAVPNHHDNVVPCNSGCDDEIKLVIRRPMQQPGLGGDSQSPWRGRGRGHARRGSPGETGRGGGRGRGGFTEFSYHGAKEPSCHTDSLTNLSVILQNGAEAAPRRDYSSMPLLAAPPQLGQLIAFKLLELTENYTPEVSEYKEGKIVSFDPTTKQIELELLNSFQAPVEPGKFDLVYQNADGSESVEYAVSRGSQVTERWDSLLEPRLII</sequence>
<feature type="domain" description="Coilin N-terminal" evidence="2">
    <location>
        <begin position="11"/>
        <end position="138"/>
    </location>
</feature>
<evidence type="ECO:0000313" key="4">
    <source>
        <dbReference type="Proteomes" id="UP000504630"/>
    </source>
</evidence>
<gene>
    <name evidence="5" type="primary">coil</name>
</gene>
<feature type="compositionally biased region" description="Polar residues" evidence="1">
    <location>
        <begin position="281"/>
        <end position="291"/>
    </location>
</feature>
<dbReference type="InterPro" id="IPR056398">
    <property type="entry name" value="Tudor_Coilin"/>
</dbReference>
<feature type="compositionally biased region" description="Basic residues" evidence="1">
    <location>
        <begin position="159"/>
        <end position="172"/>
    </location>
</feature>
<evidence type="ECO:0000259" key="2">
    <source>
        <dbReference type="Pfam" id="PF15862"/>
    </source>
</evidence>
<dbReference type="GO" id="GO:0000387">
    <property type="term" value="P:spliceosomal snRNP assembly"/>
    <property type="evidence" value="ECO:0007669"/>
    <property type="project" value="TreeGrafter"/>
</dbReference>
<proteinExistence type="predicted"/>
<dbReference type="CTD" id="8161"/>
<dbReference type="InterPro" id="IPR031722">
    <property type="entry name" value="Coilin_N"/>
</dbReference>
<dbReference type="AlphaFoldDB" id="A0A6J2Q4E4"/>
<feature type="domain" description="Coilin tudor" evidence="3">
    <location>
        <begin position="424"/>
        <end position="509"/>
    </location>
</feature>
<dbReference type="FunCoup" id="A0A6J2Q4E4">
    <property type="interactions" value="641"/>
</dbReference>
<feature type="compositionally biased region" description="Basic and acidic residues" evidence="1">
    <location>
        <begin position="138"/>
        <end position="148"/>
    </location>
</feature>
<name>A0A6J2Q4E4_COTGO</name>
<evidence type="ECO:0000313" key="5">
    <source>
        <dbReference type="RefSeq" id="XP_029292581.1"/>
    </source>
</evidence>
<feature type="region of interest" description="Disordered" evidence="1">
    <location>
        <begin position="348"/>
        <end position="397"/>
    </location>
</feature>
<feature type="compositionally biased region" description="Polar residues" evidence="1">
    <location>
        <begin position="298"/>
        <end position="318"/>
    </location>
</feature>
<feature type="compositionally biased region" description="Low complexity" evidence="1">
    <location>
        <begin position="235"/>
        <end position="271"/>
    </location>
</feature>
<organism evidence="4 5">
    <name type="scientific">Cottoperca gobio</name>
    <name type="common">Frogmouth</name>
    <name type="synonym">Aphritis gobio</name>
    <dbReference type="NCBI Taxonomy" id="56716"/>
    <lineage>
        <taxon>Eukaryota</taxon>
        <taxon>Metazoa</taxon>
        <taxon>Chordata</taxon>
        <taxon>Craniata</taxon>
        <taxon>Vertebrata</taxon>
        <taxon>Euteleostomi</taxon>
        <taxon>Actinopterygii</taxon>
        <taxon>Neopterygii</taxon>
        <taxon>Teleostei</taxon>
        <taxon>Neoteleostei</taxon>
        <taxon>Acanthomorphata</taxon>
        <taxon>Eupercaria</taxon>
        <taxon>Perciformes</taxon>
        <taxon>Notothenioidei</taxon>
        <taxon>Bovichtidae</taxon>
        <taxon>Cottoperca</taxon>
    </lineage>
</organism>
<dbReference type="GO" id="GO:0030619">
    <property type="term" value="F:U1 snRNA binding"/>
    <property type="evidence" value="ECO:0007669"/>
    <property type="project" value="TreeGrafter"/>
</dbReference>
<dbReference type="PANTHER" id="PTHR15197:SF0">
    <property type="entry name" value="COILIN"/>
    <property type="match status" value="1"/>
</dbReference>
<dbReference type="Proteomes" id="UP000504630">
    <property type="component" value="Chromosome 8"/>
</dbReference>
<dbReference type="InParanoid" id="A0A6J2Q4E4"/>
<dbReference type="OrthoDB" id="74813at2759"/>
<evidence type="ECO:0000256" key="1">
    <source>
        <dbReference type="SAM" id="MobiDB-lite"/>
    </source>
</evidence>
<reference evidence="5" key="1">
    <citation type="submission" date="2025-08" db="UniProtKB">
        <authorList>
            <consortium name="RefSeq"/>
        </authorList>
    </citation>
    <scope>IDENTIFICATION</scope>
</reference>